<gene>
    <name evidence="1" type="ORF">E7Z75_07650</name>
</gene>
<comment type="caution">
    <text evidence="1">The sequence shown here is derived from an EMBL/GenBank/DDBJ whole genome shotgun (WGS) entry which is preliminary data.</text>
</comment>
<evidence type="ECO:0000313" key="1">
    <source>
        <dbReference type="EMBL" id="MBE6512994.1"/>
    </source>
</evidence>
<reference evidence="1" key="1">
    <citation type="submission" date="2019-04" db="EMBL/GenBank/DDBJ databases">
        <title>Evolution of Biomass-Degrading Anaerobic Consortia Revealed by Metagenomics.</title>
        <authorList>
            <person name="Peng X."/>
        </authorList>
    </citation>
    <scope>NUCLEOTIDE SEQUENCE</scope>
    <source>
        <strain evidence="1">SIG14</strain>
    </source>
</reference>
<organism evidence="1 2">
    <name type="scientific">Methanobrevibacter olleyae</name>
    <dbReference type="NCBI Taxonomy" id="294671"/>
    <lineage>
        <taxon>Archaea</taxon>
        <taxon>Methanobacteriati</taxon>
        <taxon>Methanobacteriota</taxon>
        <taxon>Methanomada group</taxon>
        <taxon>Methanobacteria</taxon>
        <taxon>Methanobacteriales</taxon>
        <taxon>Methanobacteriaceae</taxon>
        <taxon>Methanobrevibacter</taxon>
    </lineage>
</organism>
<accession>A0A8T3VNB1</accession>
<name>A0A8T3VNB1_METOL</name>
<evidence type="ECO:0000313" key="2">
    <source>
        <dbReference type="Proteomes" id="UP000732619"/>
    </source>
</evidence>
<proteinExistence type="predicted"/>
<sequence>MQKRILAICLAIFLAFAVIPTGFADSSNQVVITYGETAYMNPQYKSIVDDYFASKTNVDINSINSKVITAGDVNKISGGFSGKYYNSNKIFSSALLDLNQNGEITVDVDSSITTITPEMYMSALKSAGIQGGHVYVTSPVSATGESALAGIMDCYEEATDVEIPENVKEAANQEIATQADILNNSNVSADDLSKLVDDVKEKVNEENITDHATIVNIINDYSTNYNINISDNDIENLAQTIEQVQSVQDDANAYKDQISDFVDSSSSDYGFSLDGLFNSILSIFNVNF</sequence>
<dbReference type="Proteomes" id="UP000732619">
    <property type="component" value="Unassembled WGS sequence"/>
</dbReference>
<dbReference type="InterPro" id="IPR009343">
    <property type="entry name" value="DUF1002"/>
</dbReference>
<dbReference type="EMBL" id="SUTG01000041">
    <property type="protein sequence ID" value="MBE6512994.1"/>
    <property type="molecule type" value="Genomic_DNA"/>
</dbReference>
<dbReference type="Pfam" id="PF06207">
    <property type="entry name" value="DUF1002"/>
    <property type="match status" value="1"/>
</dbReference>
<protein>
    <submittedName>
        <fullName evidence="1">DUF1002 domain-containing protein</fullName>
    </submittedName>
</protein>
<dbReference type="AlphaFoldDB" id="A0A8T3VNB1"/>